<dbReference type="RefSeq" id="WP_066692425.1">
    <property type="nucleotide sequence ID" value="NZ_CP117025.1"/>
</dbReference>
<dbReference type="InterPro" id="IPR014937">
    <property type="entry name" value="DUF1810"/>
</dbReference>
<dbReference type="Proteomes" id="UP000076609">
    <property type="component" value="Unassembled WGS sequence"/>
</dbReference>
<organism evidence="1 2">
    <name type="scientific">Sphingomonas hankookensis</name>
    <dbReference type="NCBI Taxonomy" id="563996"/>
    <lineage>
        <taxon>Bacteria</taxon>
        <taxon>Pseudomonadati</taxon>
        <taxon>Pseudomonadota</taxon>
        <taxon>Alphaproteobacteria</taxon>
        <taxon>Sphingomonadales</taxon>
        <taxon>Sphingomonadaceae</taxon>
        <taxon>Sphingomonas</taxon>
    </lineage>
</organism>
<name>A0ABR5YB31_9SPHN</name>
<comment type="caution">
    <text evidence="1">The sequence shown here is derived from an EMBL/GenBank/DDBJ whole genome shotgun (WGS) entry which is preliminary data.</text>
</comment>
<evidence type="ECO:0000313" key="2">
    <source>
        <dbReference type="Proteomes" id="UP000076609"/>
    </source>
</evidence>
<sequence length="139" mass="15170">MTGSLDRFVIAQQRDHATALAELRAGAKRSHWMWYIFPQLRGLGQSAMAETYGIADLAEARAYLAHPVLGARLVESAEALLAHRGKDIVAILGSIDAMKLRSSMTLFERATANTEPRFAAVLDAFYAGARDPVTLRLLG</sequence>
<keyword evidence="2" id="KW-1185">Reference proteome</keyword>
<proteinExistence type="predicted"/>
<dbReference type="Pfam" id="PF08837">
    <property type="entry name" value="DUF1810"/>
    <property type="match status" value="1"/>
</dbReference>
<dbReference type="Gene3D" id="1.25.40.380">
    <property type="entry name" value="Protein of unknown function DUF1810"/>
    <property type="match status" value="1"/>
</dbReference>
<accession>A0ABR5YB31</accession>
<evidence type="ECO:0000313" key="1">
    <source>
        <dbReference type="EMBL" id="KZE11649.1"/>
    </source>
</evidence>
<dbReference type="EMBL" id="LQQO01000034">
    <property type="protein sequence ID" value="KZE11649.1"/>
    <property type="molecule type" value="Genomic_DNA"/>
</dbReference>
<dbReference type="InterPro" id="IPR036287">
    <property type="entry name" value="Rv1873-like_sf"/>
</dbReference>
<dbReference type="PIRSF" id="PIRSF008546">
    <property type="entry name" value="UCP008546"/>
    <property type="match status" value="1"/>
</dbReference>
<protein>
    <submittedName>
        <fullName evidence="1">Calpastatin</fullName>
    </submittedName>
</protein>
<reference evidence="2" key="1">
    <citation type="submission" date="2016-01" db="EMBL/GenBank/DDBJ databases">
        <title>Draft genome of Chromobacterium sp. F49.</title>
        <authorList>
            <person name="Hong K.W."/>
        </authorList>
    </citation>
    <scope>NUCLEOTIDE SEQUENCE [LARGE SCALE GENOMIC DNA]</scope>
    <source>
        <strain evidence="2">CN3</strain>
    </source>
</reference>
<dbReference type="SUPFAM" id="SSF140736">
    <property type="entry name" value="Rv1873-like"/>
    <property type="match status" value="1"/>
</dbReference>
<gene>
    <name evidence="1" type="ORF">AVT10_05270</name>
</gene>